<gene>
    <name evidence="1" type="ORF">JF50_18080</name>
</gene>
<dbReference type="GO" id="GO:0005829">
    <property type="term" value="C:cytosol"/>
    <property type="evidence" value="ECO:0007669"/>
    <property type="project" value="TreeGrafter"/>
</dbReference>
<dbReference type="SUPFAM" id="SSF56784">
    <property type="entry name" value="HAD-like"/>
    <property type="match status" value="1"/>
</dbReference>
<evidence type="ECO:0000313" key="1">
    <source>
        <dbReference type="EMBL" id="KID56185.1"/>
    </source>
</evidence>
<keyword evidence="1" id="KW-0378">Hydrolase</keyword>
<dbReference type="OrthoDB" id="1650327at2"/>
<evidence type="ECO:0000313" key="2">
    <source>
        <dbReference type="Proteomes" id="UP000031327"/>
    </source>
</evidence>
<dbReference type="RefSeq" id="WP_039610759.1">
    <property type="nucleotide sequence ID" value="NZ_JWIC01000007.1"/>
</dbReference>
<protein>
    <submittedName>
        <fullName evidence="1">Hydrolase</fullName>
    </submittedName>
</protein>
<dbReference type="InterPro" id="IPR023214">
    <property type="entry name" value="HAD_sf"/>
</dbReference>
<dbReference type="Gene3D" id="3.30.1240.10">
    <property type="match status" value="1"/>
</dbReference>
<organism evidence="1 2">
    <name type="scientific">Pseudoalteromonas luteoviolacea</name>
    <dbReference type="NCBI Taxonomy" id="43657"/>
    <lineage>
        <taxon>Bacteria</taxon>
        <taxon>Pseudomonadati</taxon>
        <taxon>Pseudomonadota</taxon>
        <taxon>Gammaproteobacteria</taxon>
        <taxon>Alteromonadales</taxon>
        <taxon>Pseudoalteromonadaceae</taxon>
        <taxon>Pseudoalteromonas</taxon>
    </lineage>
</organism>
<dbReference type="AlphaFoldDB" id="A0A0C1Q9U4"/>
<dbReference type="PANTHER" id="PTHR10000">
    <property type="entry name" value="PHOSPHOSERINE PHOSPHATASE"/>
    <property type="match status" value="1"/>
</dbReference>
<dbReference type="Pfam" id="PF08282">
    <property type="entry name" value="Hydrolase_3"/>
    <property type="match status" value="1"/>
</dbReference>
<dbReference type="GO" id="GO:0016791">
    <property type="term" value="F:phosphatase activity"/>
    <property type="evidence" value="ECO:0007669"/>
    <property type="project" value="TreeGrafter"/>
</dbReference>
<comment type="caution">
    <text evidence="1">The sequence shown here is derived from an EMBL/GenBank/DDBJ whole genome shotgun (WGS) entry which is preliminary data.</text>
</comment>
<name>A0A0C1Q9U4_9GAMM</name>
<sequence length="252" mass="28494">MNVVFDLDGTLIFQGQPMQKAVTAAIQAIEHQGATIYFATARPLRDTLPVLAEHFWEHDIIGCNGAMISKNKEVTHALHFNKAQIIQVLEWLDREKIAYLYDGVEEYAISDTPHHFHQEVKKLGRKPGCNHALRQQPIVKLLVLEEHRHEEVKAYLKTVLDDFDVYHHNGYHSFDVVPKNSNKLNALLRMGLDMSETICMGNDQNDIAMLEAAKAAYVVGDLITLKRASTRVSQDTLLSQLNDIATLVKQSI</sequence>
<reference evidence="1 2" key="1">
    <citation type="submission" date="2014-12" db="EMBL/GenBank/DDBJ databases">
        <title>Draft Genome Sequence of Pseudoalteromonas luteoviolacea HI1.</title>
        <authorList>
            <person name="Asahina A.Y."/>
            <person name="Hadfield M.G."/>
        </authorList>
    </citation>
    <scope>NUCLEOTIDE SEQUENCE [LARGE SCALE GENOMIC DNA]</scope>
    <source>
        <strain evidence="1 2">HI1</strain>
    </source>
</reference>
<dbReference type="NCBIfam" id="TIGR01484">
    <property type="entry name" value="HAD-SF-IIB"/>
    <property type="match status" value="1"/>
</dbReference>
<accession>A0A0C1Q9U4</accession>
<proteinExistence type="predicted"/>
<dbReference type="InterPro" id="IPR006379">
    <property type="entry name" value="HAD-SF_hydro_IIB"/>
</dbReference>
<dbReference type="Proteomes" id="UP000031327">
    <property type="component" value="Unassembled WGS sequence"/>
</dbReference>
<dbReference type="EMBL" id="JWIC01000007">
    <property type="protein sequence ID" value="KID56185.1"/>
    <property type="molecule type" value="Genomic_DNA"/>
</dbReference>
<dbReference type="Gene3D" id="3.40.50.1000">
    <property type="entry name" value="HAD superfamily/HAD-like"/>
    <property type="match status" value="1"/>
</dbReference>
<dbReference type="GO" id="GO:0000287">
    <property type="term" value="F:magnesium ion binding"/>
    <property type="evidence" value="ECO:0007669"/>
    <property type="project" value="UniProtKB-ARBA"/>
</dbReference>
<dbReference type="PANTHER" id="PTHR10000:SF53">
    <property type="entry name" value="5-AMINO-6-(5-PHOSPHO-D-RIBITYLAMINO)URACIL PHOSPHATASE YBJI-RELATED"/>
    <property type="match status" value="1"/>
</dbReference>
<dbReference type="InterPro" id="IPR036412">
    <property type="entry name" value="HAD-like_sf"/>
</dbReference>